<reference evidence="2 3" key="1">
    <citation type="submission" date="2018-07" db="EMBL/GenBank/DDBJ databases">
        <title>Genome sequencing of Runella.</title>
        <authorList>
            <person name="Baek M.-G."/>
            <person name="Yi H."/>
        </authorList>
    </citation>
    <scope>NUCLEOTIDE SEQUENCE [LARGE SCALE GENOMIC DNA]</scope>
    <source>
        <strain evidence="2 3">HYN0085</strain>
    </source>
</reference>
<feature type="transmembrane region" description="Helical" evidence="1">
    <location>
        <begin position="219"/>
        <end position="236"/>
    </location>
</feature>
<name>A0A344TCU1_9BACT</name>
<feature type="transmembrane region" description="Helical" evidence="1">
    <location>
        <begin position="180"/>
        <end position="207"/>
    </location>
</feature>
<evidence type="ECO:0000313" key="3">
    <source>
        <dbReference type="Proteomes" id="UP000251993"/>
    </source>
</evidence>
<organism evidence="2 3">
    <name type="scientific">Runella rosea</name>
    <dbReference type="NCBI Taxonomy" id="2259595"/>
    <lineage>
        <taxon>Bacteria</taxon>
        <taxon>Pseudomonadati</taxon>
        <taxon>Bacteroidota</taxon>
        <taxon>Cytophagia</taxon>
        <taxon>Cytophagales</taxon>
        <taxon>Spirosomataceae</taxon>
        <taxon>Runella</taxon>
    </lineage>
</organism>
<feature type="transmembrane region" description="Helical" evidence="1">
    <location>
        <begin position="306"/>
        <end position="328"/>
    </location>
</feature>
<keyword evidence="3" id="KW-1185">Reference proteome</keyword>
<evidence type="ECO:0000256" key="1">
    <source>
        <dbReference type="SAM" id="Phobius"/>
    </source>
</evidence>
<protein>
    <recommendedName>
        <fullName evidence="4">4-amino-4-deoxy-L-arabinose transferase</fullName>
    </recommendedName>
</protein>
<dbReference type="InterPro" id="IPR045691">
    <property type="entry name" value="DUF6056"/>
</dbReference>
<evidence type="ECO:0008006" key="4">
    <source>
        <dbReference type="Google" id="ProtNLM"/>
    </source>
</evidence>
<dbReference type="Proteomes" id="UP000251993">
    <property type="component" value="Chromosome"/>
</dbReference>
<feature type="transmembrane region" description="Helical" evidence="1">
    <location>
        <begin position="139"/>
        <end position="160"/>
    </location>
</feature>
<gene>
    <name evidence="2" type="ORF">DR864_01330</name>
</gene>
<dbReference type="EMBL" id="CP030850">
    <property type="protein sequence ID" value="AXE16462.1"/>
    <property type="molecule type" value="Genomic_DNA"/>
</dbReference>
<feature type="transmembrane region" description="Helical" evidence="1">
    <location>
        <begin position="12"/>
        <end position="30"/>
    </location>
</feature>
<dbReference type="PROSITE" id="PS51257">
    <property type="entry name" value="PROKAR_LIPOPROTEIN"/>
    <property type="match status" value="1"/>
</dbReference>
<dbReference type="OrthoDB" id="1081881at2"/>
<keyword evidence="1" id="KW-1133">Transmembrane helix</keyword>
<dbReference type="AlphaFoldDB" id="A0A344TCU1"/>
<feature type="transmembrane region" description="Helical" evidence="1">
    <location>
        <begin position="276"/>
        <end position="294"/>
    </location>
</feature>
<feature type="transmembrane region" description="Helical" evidence="1">
    <location>
        <begin position="372"/>
        <end position="390"/>
    </location>
</feature>
<dbReference type="Pfam" id="PF19528">
    <property type="entry name" value="DUF6056"/>
    <property type="match status" value="1"/>
</dbReference>
<dbReference type="RefSeq" id="WP_114065249.1">
    <property type="nucleotide sequence ID" value="NZ_CP030850.1"/>
</dbReference>
<feature type="transmembrane region" description="Helical" evidence="1">
    <location>
        <begin position="112"/>
        <end position="133"/>
    </location>
</feature>
<dbReference type="KEGG" id="run:DR864_01330"/>
<proteinExistence type="predicted"/>
<feature type="transmembrane region" description="Helical" evidence="1">
    <location>
        <begin position="88"/>
        <end position="105"/>
    </location>
</feature>
<feature type="transmembrane region" description="Helical" evidence="1">
    <location>
        <begin position="340"/>
        <end position="360"/>
    </location>
</feature>
<accession>A0A344TCU1</accession>
<evidence type="ECO:0000313" key="2">
    <source>
        <dbReference type="EMBL" id="AXE16462.1"/>
    </source>
</evidence>
<keyword evidence="1" id="KW-0472">Membrane</keyword>
<sequence>MLKTLQKPLFQNLFNIGLLILVLIPLLVLACYNHPSPVDDYCYIDTVFKYGYFEAMNFYYTGWTGRYFGILMNHSNPLILKWPGGVKLLSFLLILGLAGSLFALVKEVFPKWTRLGALGLVGGLVFLFILKIASIAEAFYWMAAFVTYTVPNALTIYWLVVMMRWYQLPKGGLKNFTSILAGFLVFAVIGCSETNLTIMVLLVAGWWGYQLVINRTWDWFAVFLVAVAAFSCYIFFTSPGNLLRMSGNPEGRNIPFSAMQSIKLLARLSIEWMTRTPLLVFTILWIAVLPKIFVNQQTMRYFSVPLWVAVLAYFGILFVQIFPSYYGIGIEPAPRVINSIYLYFLIGWFYCLAVLVRYFYQQDFWGAKNWYLPPSIKLVLAILILVSALFSQNFRMVYGDWLRGRAAAYDSELKQRYEYIENTPGDRVYVEPLKARPQSLFLDDANPDPKHWWAKCMGGYFGKKEVVLKTNP</sequence>
<keyword evidence="1" id="KW-0812">Transmembrane</keyword>